<dbReference type="Proteomes" id="UP000517694">
    <property type="component" value="Unassembled WGS sequence"/>
</dbReference>
<feature type="transmembrane region" description="Helical" evidence="5">
    <location>
        <begin position="350"/>
        <end position="370"/>
    </location>
</feature>
<evidence type="ECO:0000256" key="1">
    <source>
        <dbReference type="ARBA" id="ARBA00004651"/>
    </source>
</evidence>
<evidence type="ECO:0000313" key="7">
    <source>
        <dbReference type="EMBL" id="MBC2867035.1"/>
    </source>
</evidence>
<keyword evidence="4 5" id="KW-0472">Membrane</keyword>
<dbReference type="GO" id="GO:0022857">
    <property type="term" value="F:transmembrane transporter activity"/>
    <property type="evidence" value="ECO:0007669"/>
    <property type="project" value="InterPro"/>
</dbReference>
<feature type="transmembrane region" description="Helical" evidence="5">
    <location>
        <begin position="151"/>
        <end position="170"/>
    </location>
</feature>
<dbReference type="AlphaFoldDB" id="A0A7X1I2E5"/>
<dbReference type="Pfam" id="PF07690">
    <property type="entry name" value="MFS_1"/>
    <property type="match status" value="1"/>
</dbReference>
<evidence type="ECO:0000259" key="6">
    <source>
        <dbReference type="PROSITE" id="PS50850"/>
    </source>
</evidence>
<evidence type="ECO:0000313" key="8">
    <source>
        <dbReference type="Proteomes" id="UP000517694"/>
    </source>
</evidence>
<comment type="subcellular location">
    <subcellularLocation>
        <location evidence="1">Cell membrane</location>
        <topology evidence="1">Multi-pass membrane protein</topology>
    </subcellularLocation>
</comment>
<keyword evidence="2 5" id="KW-0812">Transmembrane</keyword>
<feature type="transmembrane region" description="Helical" evidence="5">
    <location>
        <begin position="63"/>
        <end position="81"/>
    </location>
</feature>
<dbReference type="Gene3D" id="1.20.1250.20">
    <property type="entry name" value="MFS general substrate transporter like domains"/>
    <property type="match status" value="1"/>
</dbReference>
<dbReference type="PANTHER" id="PTHR42910:SF1">
    <property type="entry name" value="MAJOR FACILITATOR SUPERFAMILY (MFS) PROFILE DOMAIN-CONTAINING PROTEIN"/>
    <property type="match status" value="1"/>
</dbReference>
<reference evidence="7 8" key="1">
    <citation type="submission" date="2020-08" db="EMBL/GenBank/DDBJ databases">
        <title>Whole-Genome Sequence of French Clinical Streptomyces mexicanus Strain Q0842.</title>
        <authorList>
            <person name="Boxberger M."/>
            <person name="La Scola B."/>
        </authorList>
    </citation>
    <scope>NUCLEOTIDE SEQUENCE [LARGE SCALE GENOMIC DNA]</scope>
    <source>
        <strain evidence="7 8">Marseille-Q0842</strain>
    </source>
</reference>
<dbReference type="PROSITE" id="PS50850">
    <property type="entry name" value="MFS"/>
    <property type="match status" value="1"/>
</dbReference>
<organism evidence="7 8">
    <name type="scientific">Streptomyces mexicanus</name>
    <dbReference type="NCBI Taxonomy" id="178566"/>
    <lineage>
        <taxon>Bacteria</taxon>
        <taxon>Bacillati</taxon>
        <taxon>Actinomycetota</taxon>
        <taxon>Actinomycetes</taxon>
        <taxon>Kitasatosporales</taxon>
        <taxon>Streptomycetaceae</taxon>
        <taxon>Streptomyces</taxon>
    </lineage>
</organism>
<feature type="transmembrane region" description="Helical" evidence="5">
    <location>
        <begin position="324"/>
        <end position="344"/>
    </location>
</feature>
<proteinExistence type="predicted"/>
<dbReference type="InterPro" id="IPR011701">
    <property type="entry name" value="MFS"/>
</dbReference>
<name>A0A7X1I2E5_9ACTN</name>
<dbReference type="InterPro" id="IPR020846">
    <property type="entry name" value="MFS_dom"/>
</dbReference>
<evidence type="ECO:0000256" key="4">
    <source>
        <dbReference type="ARBA" id="ARBA00023136"/>
    </source>
</evidence>
<feature type="transmembrane region" description="Helical" evidence="5">
    <location>
        <begin position="203"/>
        <end position="223"/>
    </location>
</feature>
<dbReference type="EMBL" id="JACMHY010000007">
    <property type="protein sequence ID" value="MBC2867035.1"/>
    <property type="molecule type" value="Genomic_DNA"/>
</dbReference>
<dbReference type="SUPFAM" id="SSF103473">
    <property type="entry name" value="MFS general substrate transporter"/>
    <property type="match status" value="1"/>
</dbReference>
<protein>
    <submittedName>
        <fullName evidence="7">MFS transporter</fullName>
    </submittedName>
</protein>
<comment type="caution">
    <text evidence="7">The sequence shown here is derived from an EMBL/GenBank/DDBJ whole genome shotgun (WGS) entry which is preliminary data.</text>
</comment>
<dbReference type="PANTHER" id="PTHR42910">
    <property type="entry name" value="TRANSPORTER SCO4007-RELATED"/>
    <property type="match status" value="1"/>
</dbReference>
<dbReference type="InterPro" id="IPR036259">
    <property type="entry name" value="MFS_trans_sf"/>
</dbReference>
<feature type="transmembrane region" description="Helical" evidence="5">
    <location>
        <begin position="28"/>
        <end position="51"/>
    </location>
</feature>
<dbReference type="CDD" id="cd17324">
    <property type="entry name" value="MFS_NepI_like"/>
    <property type="match status" value="1"/>
</dbReference>
<feature type="domain" description="Major facilitator superfamily (MFS) profile" evidence="6">
    <location>
        <begin position="1"/>
        <end position="376"/>
    </location>
</feature>
<feature type="transmembrane region" description="Helical" evidence="5">
    <location>
        <begin position="235"/>
        <end position="255"/>
    </location>
</feature>
<feature type="transmembrane region" description="Helical" evidence="5">
    <location>
        <begin position="121"/>
        <end position="145"/>
    </location>
</feature>
<evidence type="ECO:0000256" key="5">
    <source>
        <dbReference type="SAM" id="Phobius"/>
    </source>
</evidence>
<sequence>MSVAVGLCVAGNYYAQPLLDTIARDLHLSSASAALVVTAAQVGYVLGLVLLLPLGDLLERRRLVCGLTLATACSLALSASAPNAALLLAGTALTGLLAVTAQILVPFAADLAAPHRRGRTVGTVMSGLVLGMLLARTASGALAAVGGWRTVYWVAAAAMLVLTAVLHRVLPRYRANAGLSYGRLLRSTAALLIQEPVLRVRSVLGMLAFACFSVLWTSLAFLLSGPGYGWSDGEIGLLGLAGAAGAIAAQAAGRLADRGRTTLTTAVGALLLLGSWWPVALGAHHLTALLIGIVVLDLAHQGVHITNQSLIYSLRPEARGRITSAYMTCYFVGGAAGSALAGLVHARAGWQGVCTLGATLAVLLCLVWAADIVRARRAAAVSVPPTARSSVGDR</sequence>
<gene>
    <name evidence="7" type="ORF">H1R13_19295</name>
</gene>
<accession>A0A7X1I2E5</accession>
<dbReference type="GO" id="GO:0005886">
    <property type="term" value="C:plasma membrane"/>
    <property type="evidence" value="ECO:0007669"/>
    <property type="project" value="UniProtKB-SubCell"/>
</dbReference>
<evidence type="ECO:0000256" key="3">
    <source>
        <dbReference type="ARBA" id="ARBA00022989"/>
    </source>
</evidence>
<keyword evidence="3 5" id="KW-1133">Transmembrane helix</keyword>
<feature type="transmembrane region" description="Helical" evidence="5">
    <location>
        <begin position="87"/>
        <end position="109"/>
    </location>
</feature>
<evidence type="ECO:0000256" key="2">
    <source>
        <dbReference type="ARBA" id="ARBA00022692"/>
    </source>
</evidence>
<keyword evidence="8" id="KW-1185">Reference proteome</keyword>